<proteinExistence type="predicted"/>
<organism evidence="2 3">
    <name type="scientific">Saccharothrix longispora</name>
    <dbReference type="NCBI Taxonomy" id="33920"/>
    <lineage>
        <taxon>Bacteria</taxon>
        <taxon>Bacillati</taxon>
        <taxon>Actinomycetota</taxon>
        <taxon>Actinomycetes</taxon>
        <taxon>Pseudonocardiales</taxon>
        <taxon>Pseudonocardiaceae</taxon>
        <taxon>Saccharothrix</taxon>
    </lineage>
</organism>
<name>A0ABU1PV50_9PSEU</name>
<comment type="caution">
    <text evidence="2">The sequence shown here is derived from an EMBL/GenBank/DDBJ whole genome shotgun (WGS) entry which is preliminary data.</text>
</comment>
<dbReference type="RefSeq" id="WP_310307503.1">
    <property type="nucleotide sequence ID" value="NZ_BAAAXB010000001.1"/>
</dbReference>
<dbReference type="Pfam" id="PF19609">
    <property type="entry name" value="DUF6114"/>
    <property type="match status" value="1"/>
</dbReference>
<evidence type="ECO:0000256" key="1">
    <source>
        <dbReference type="SAM" id="Phobius"/>
    </source>
</evidence>
<evidence type="ECO:0000313" key="3">
    <source>
        <dbReference type="Proteomes" id="UP001268819"/>
    </source>
</evidence>
<dbReference type="InterPro" id="IPR046096">
    <property type="entry name" value="DUF6114"/>
</dbReference>
<dbReference type="Proteomes" id="UP001268819">
    <property type="component" value="Unassembled WGS sequence"/>
</dbReference>
<feature type="transmembrane region" description="Helical" evidence="1">
    <location>
        <begin position="70"/>
        <end position="87"/>
    </location>
</feature>
<accession>A0ABU1PV50</accession>
<gene>
    <name evidence="2" type="ORF">J2S66_002883</name>
</gene>
<feature type="transmembrane region" description="Helical" evidence="1">
    <location>
        <begin position="38"/>
        <end position="63"/>
    </location>
</feature>
<feature type="transmembrane region" description="Helical" evidence="1">
    <location>
        <begin position="93"/>
        <end position="112"/>
    </location>
</feature>
<sequence length="115" mass="11703">MVTRFTRWRGERPFWAGLLAVLAGVEVLLVPVTGYRFLLVQGIGGIGSVLVAAGLVGGGVALWHRPARSVAIGVAVIALGFVAYVVANLGGFLVGTGLALVAGSLATAWHAGRPA</sequence>
<keyword evidence="1" id="KW-1133">Transmembrane helix</keyword>
<feature type="transmembrane region" description="Helical" evidence="1">
    <location>
        <begin position="12"/>
        <end position="32"/>
    </location>
</feature>
<reference evidence="2 3" key="1">
    <citation type="submission" date="2023-07" db="EMBL/GenBank/DDBJ databases">
        <title>Sequencing the genomes of 1000 actinobacteria strains.</title>
        <authorList>
            <person name="Klenk H.-P."/>
        </authorList>
    </citation>
    <scope>NUCLEOTIDE SEQUENCE [LARGE SCALE GENOMIC DNA]</scope>
    <source>
        <strain evidence="2 3">DSM 43749</strain>
    </source>
</reference>
<keyword evidence="3" id="KW-1185">Reference proteome</keyword>
<keyword evidence="1" id="KW-0812">Transmembrane</keyword>
<dbReference type="EMBL" id="JAVDSG010000001">
    <property type="protein sequence ID" value="MDR6594499.1"/>
    <property type="molecule type" value="Genomic_DNA"/>
</dbReference>
<protein>
    <submittedName>
        <fullName evidence="2">CHASE2 domain-containing sensor protein</fullName>
    </submittedName>
</protein>
<evidence type="ECO:0000313" key="2">
    <source>
        <dbReference type="EMBL" id="MDR6594499.1"/>
    </source>
</evidence>
<keyword evidence="1" id="KW-0472">Membrane</keyword>